<gene>
    <name evidence="6" type="ORF">RW1_043_00550</name>
</gene>
<dbReference type="AlphaFoldDB" id="X0R9F3"/>
<evidence type="ECO:0000256" key="1">
    <source>
        <dbReference type="ARBA" id="ARBA00023015"/>
    </source>
</evidence>
<dbReference type="EMBL" id="BAWF01000043">
    <property type="protein sequence ID" value="GAF47620.1"/>
    <property type="molecule type" value="Genomic_DNA"/>
</dbReference>
<dbReference type="GO" id="GO:0003700">
    <property type="term" value="F:DNA-binding transcription factor activity"/>
    <property type="evidence" value="ECO:0007669"/>
    <property type="project" value="TreeGrafter"/>
</dbReference>
<dbReference type="OrthoDB" id="9795011at2"/>
<keyword evidence="3" id="KW-0804">Transcription</keyword>
<dbReference type="SUPFAM" id="SSF48498">
    <property type="entry name" value="Tetracyclin repressor-like, C-terminal domain"/>
    <property type="match status" value="1"/>
</dbReference>
<dbReference type="PROSITE" id="PS50977">
    <property type="entry name" value="HTH_TETR_2"/>
    <property type="match status" value="1"/>
</dbReference>
<dbReference type="InterPro" id="IPR050109">
    <property type="entry name" value="HTH-type_TetR-like_transc_reg"/>
</dbReference>
<evidence type="ECO:0000256" key="3">
    <source>
        <dbReference type="ARBA" id="ARBA00023163"/>
    </source>
</evidence>
<comment type="caution">
    <text evidence="6">The sequence shown here is derived from an EMBL/GenBank/DDBJ whole genome shotgun (WGS) entry which is preliminary data.</text>
</comment>
<keyword evidence="7" id="KW-1185">Reference proteome</keyword>
<dbReference type="PANTHER" id="PTHR30055">
    <property type="entry name" value="HTH-TYPE TRANSCRIPTIONAL REGULATOR RUTR"/>
    <property type="match status" value="1"/>
</dbReference>
<feature type="domain" description="HTH tetR-type" evidence="5">
    <location>
        <begin position="10"/>
        <end position="69"/>
    </location>
</feature>
<dbReference type="PANTHER" id="PTHR30055:SF234">
    <property type="entry name" value="HTH-TYPE TRANSCRIPTIONAL REGULATOR BETI"/>
    <property type="match status" value="1"/>
</dbReference>
<dbReference type="SUPFAM" id="SSF46689">
    <property type="entry name" value="Homeodomain-like"/>
    <property type="match status" value="1"/>
</dbReference>
<dbReference type="InterPro" id="IPR001647">
    <property type="entry name" value="HTH_TetR"/>
</dbReference>
<evidence type="ECO:0000256" key="4">
    <source>
        <dbReference type="PROSITE-ProRule" id="PRU00335"/>
    </source>
</evidence>
<proteinExistence type="predicted"/>
<dbReference type="Pfam" id="PF00440">
    <property type="entry name" value="TetR_N"/>
    <property type="match status" value="1"/>
</dbReference>
<dbReference type="InterPro" id="IPR009057">
    <property type="entry name" value="Homeodomain-like_sf"/>
</dbReference>
<dbReference type="GO" id="GO:0000976">
    <property type="term" value="F:transcription cis-regulatory region binding"/>
    <property type="evidence" value="ECO:0007669"/>
    <property type="project" value="TreeGrafter"/>
</dbReference>
<feature type="DNA-binding region" description="H-T-H motif" evidence="4">
    <location>
        <begin position="32"/>
        <end position="51"/>
    </location>
</feature>
<dbReference type="Proteomes" id="UP000019491">
    <property type="component" value="Unassembled WGS sequence"/>
</dbReference>
<evidence type="ECO:0000256" key="2">
    <source>
        <dbReference type="ARBA" id="ARBA00023125"/>
    </source>
</evidence>
<name>X0R9F3_RHOWR</name>
<sequence length="186" mass="20773">MMRAKRSDATRNRDRILTVAVEVFTADGLDASMDSIARSAGVGNATLYRHFPSREALIMAAYEHEVDVLAGSAEGLLKTDAPLEAMRRWMWQYIDYVATKRGMAEVLRHVASGQDDFFNPTREKLLEAMRTLLDAGMTAGAFRTDVNAKQLFQVTTAVCLASDDSEWKEHSRKIMAVFLDGLVLRP</sequence>
<evidence type="ECO:0000259" key="5">
    <source>
        <dbReference type="PROSITE" id="PS50977"/>
    </source>
</evidence>
<organism evidence="6 7">
    <name type="scientific">Rhodococcus wratislaviensis NBRC 100605</name>
    <dbReference type="NCBI Taxonomy" id="1219028"/>
    <lineage>
        <taxon>Bacteria</taxon>
        <taxon>Bacillati</taxon>
        <taxon>Actinomycetota</taxon>
        <taxon>Actinomycetes</taxon>
        <taxon>Mycobacteriales</taxon>
        <taxon>Nocardiaceae</taxon>
        <taxon>Rhodococcus</taxon>
    </lineage>
</organism>
<evidence type="ECO:0000313" key="6">
    <source>
        <dbReference type="EMBL" id="GAF47620.1"/>
    </source>
</evidence>
<dbReference type="InterPro" id="IPR049445">
    <property type="entry name" value="TetR_SbtR-like_C"/>
</dbReference>
<dbReference type="Pfam" id="PF21597">
    <property type="entry name" value="TetR_C_43"/>
    <property type="match status" value="1"/>
</dbReference>
<accession>X0R9F3</accession>
<reference evidence="6 7" key="1">
    <citation type="submission" date="2014-02" db="EMBL/GenBank/DDBJ databases">
        <title>Whole genome shotgun sequence of Rhodococcus wratislaviensis NBRC 100605.</title>
        <authorList>
            <person name="Hosoyama A."/>
            <person name="Tsuchikane K."/>
            <person name="Yoshida I."/>
            <person name="Ohji S."/>
            <person name="Ichikawa N."/>
            <person name="Yamazoe A."/>
            <person name="Fujita N."/>
        </authorList>
    </citation>
    <scope>NUCLEOTIDE SEQUENCE [LARGE SCALE GENOMIC DNA]</scope>
    <source>
        <strain evidence="6 7">NBRC 100605</strain>
    </source>
</reference>
<keyword evidence="2 4" id="KW-0238">DNA-binding</keyword>
<evidence type="ECO:0000313" key="7">
    <source>
        <dbReference type="Proteomes" id="UP000019491"/>
    </source>
</evidence>
<dbReference type="PRINTS" id="PR00455">
    <property type="entry name" value="HTHTETR"/>
</dbReference>
<keyword evidence="1" id="KW-0805">Transcription regulation</keyword>
<dbReference type="InterPro" id="IPR036271">
    <property type="entry name" value="Tet_transcr_reg_TetR-rel_C_sf"/>
</dbReference>
<protein>
    <submittedName>
        <fullName evidence="6">Putative TetR family transcriptional regulator</fullName>
    </submittedName>
</protein>
<dbReference type="Gene3D" id="1.10.357.10">
    <property type="entry name" value="Tetracycline Repressor, domain 2"/>
    <property type="match status" value="1"/>
</dbReference>